<sequence length="63" mass="7116">DKALFDKQSGGKLFNPSWSTPDVPSSSRCHRLMVPHLLPTLQHLHCHRVHGHPSRAQLLCVIQ</sequence>
<dbReference type="Proteomes" id="UP000694005">
    <property type="component" value="Chromosome A09"/>
</dbReference>
<reference evidence="1 2" key="1">
    <citation type="submission" date="2021-07" db="EMBL/GenBank/DDBJ databases">
        <authorList>
            <consortium name="Genoscope - CEA"/>
            <person name="William W."/>
        </authorList>
    </citation>
    <scope>NUCLEOTIDE SEQUENCE [LARGE SCALE GENOMIC DNA]</scope>
</reference>
<protein>
    <submittedName>
        <fullName evidence="1">Uncharacterized protein</fullName>
    </submittedName>
</protein>
<dbReference type="Gramene" id="A09p02650.2_BraZ1">
    <property type="protein sequence ID" value="A09p02650.2_BraZ1.CDS.1"/>
    <property type="gene ID" value="A09g02650.2_BraZ1"/>
</dbReference>
<dbReference type="AlphaFoldDB" id="A0A8D9FW51"/>
<feature type="non-terminal residue" evidence="1">
    <location>
        <position position="1"/>
    </location>
</feature>
<evidence type="ECO:0000313" key="1">
    <source>
        <dbReference type="EMBL" id="CAG7859798.1"/>
    </source>
</evidence>
<accession>A0A8D9FW51</accession>
<name>A0A8D9FW51_BRACM</name>
<gene>
    <name evidence="1" type="ORF">BRAPAZ1V2_A09P02650.2</name>
</gene>
<organism evidence="1 2">
    <name type="scientific">Brassica campestris</name>
    <name type="common">Field mustard</name>
    <dbReference type="NCBI Taxonomy" id="3711"/>
    <lineage>
        <taxon>Eukaryota</taxon>
        <taxon>Viridiplantae</taxon>
        <taxon>Streptophyta</taxon>
        <taxon>Embryophyta</taxon>
        <taxon>Tracheophyta</taxon>
        <taxon>Spermatophyta</taxon>
        <taxon>Magnoliopsida</taxon>
        <taxon>eudicotyledons</taxon>
        <taxon>Gunneridae</taxon>
        <taxon>Pentapetalae</taxon>
        <taxon>rosids</taxon>
        <taxon>malvids</taxon>
        <taxon>Brassicales</taxon>
        <taxon>Brassicaceae</taxon>
        <taxon>Brassiceae</taxon>
        <taxon>Brassica</taxon>
    </lineage>
</organism>
<proteinExistence type="predicted"/>
<evidence type="ECO:0000313" key="2">
    <source>
        <dbReference type="Proteomes" id="UP000694005"/>
    </source>
</evidence>
<dbReference type="EMBL" id="LS974625">
    <property type="protein sequence ID" value="CAG7859798.1"/>
    <property type="molecule type" value="Genomic_DNA"/>
</dbReference>